<organism evidence="2 3">
    <name type="scientific">Angiostrongylus cantonensis</name>
    <name type="common">Rat lungworm</name>
    <dbReference type="NCBI Taxonomy" id="6313"/>
    <lineage>
        <taxon>Eukaryota</taxon>
        <taxon>Metazoa</taxon>
        <taxon>Ecdysozoa</taxon>
        <taxon>Nematoda</taxon>
        <taxon>Chromadorea</taxon>
        <taxon>Rhabditida</taxon>
        <taxon>Rhabditina</taxon>
        <taxon>Rhabditomorpha</taxon>
        <taxon>Strongyloidea</taxon>
        <taxon>Metastrongylidae</taxon>
        <taxon>Angiostrongylus</taxon>
    </lineage>
</organism>
<keyword evidence="2" id="KW-1185">Reference proteome</keyword>
<keyword evidence="1" id="KW-0472">Membrane</keyword>
<evidence type="ECO:0000313" key="2">
    <source>
        <dbReference type="Proteomes" id="UP000035642"/>
    </source>
</evidence>
<reference evidence="3" key="2">
    <citation type="submission" date="2017-02" db="UniProtKB">
        <authorList>
            <consortium name="WormBaseParasite"/>
        </authorList>
    </citation>
    <scope>IDENTIFICATION</scope>
</reference>
<proteinExistence type="predicted"/>
<dbReference type="PANTHER" id="PTHR23028:SF124">
    <property type="entry name" value="ACYL_TRANSF_3 DOMAIN-CONTAINING PROTEIN-RELATED"/>
    <property type="match status" value="1"/>
</dbReference>
<accession>A0A0K0D724</accession>
<evidence type="ECO:0000313" key="3">
    <source>
        <dbReference type="WBParaSite" id="ACAC_0000586901-mRNA-1"/>
    </source>
</evidence>
<feature type="transmembrane region" description="Helical" evidence="1">
    <location>
        <begin position="12"/>
        <end position="29"/>
    </location>
</feature>
<dbReference type="WBParaSite" id="ACAC_0000586901-mRNA-1">
    <property type="protein sequence ID" value="ACAC_0000586901-mRNA-1"/>
    <property type="gene ID" value="ACAC_0000586901"/>
</dbReference>
<keyword evidence="1" id="KW-1133">Transmembrane helix</keyword>
<dbReference type="InterPro" id="IPR050879">
    <property type="entry name" value="Acyltransferase_3"/>
</dbReference>
<dbReference type="PANTHER" id="PTHR23028">
    <property type="entry name" value="ACETYLTRANSFERASE"/>
    <property type="match status" value="1"/>
</dbReference>
<dbReference type="GO" id="GO:0016020">
    <property type="term" value="C:membrane"/>
    <property type="evidence" value="ECO:0007669"/>
    <property type="project" value="TreeGrafter"/>
</dbReference>
<dbReference type="GO" id="GO:0000271">
    <property type="term" value="P:polysaccharide biosynthetic process"/>
    <property type="evidence" value="ECO:0007669"/>
    <property type="project" value="TreeGrafter"/>
</dbReference>
<dbReference type="AlphaFoldDB" id="A0A0K0D724"/>
<keyword evidence="1" id="KW-0812">Transmembrane</keyword>
<evidence type="ECO:0000256" key="1">
    <source>
        <dbReference type="SAM" id="Phobius"/>
    </source>
</evidence>
<reference evidence="2" key="1">
    <citation type="submission" date="2012-09" db="EMBL/GenBank/DDBJ databases">
        <authorList>
            <person name="Martin A.A."/>
        </authorList>
    </citation>
    <scope>NUCLEOTIDE SEQUENCE</scope>
</reference>
<dbReference type="Proteomes" id="UP000035642">
    <property type="component" value="Unassembled WGS sequence"/>
</dbReference>
<protein>
    <submittedName>
        <fullName evidence="3">Acyl_transf_3 domain-containing protein</fullName>
    </submittedName>
</protein>
<sequence length="82" mass="9622">LHRKNDKFRSDLQGIRALAIVAVLLFHFYPERFPNGYLGVDHTIRNKVARFGNITKWSQKPSSKSNLVHYFSSHTCHTKRRL</sequence>
<name>A0A0K0D724_ANGCA</name>